<dbReference type="Pfam" id="PF14090">
    <property type="entry name" value="HTH_39"/>
    <property type="match status" value="1"/>
</dbReference>
<evidence type="ECO:0000259" key="1">
    <source>
        <dbReference type="Pfam" id="PF14090"/>
    </source>
</evidence>
<dbReference type="EMBL" id="BDCO01000002">
    <property type="protein sequence ID" value="GAT33259.1"/>
    <property type="molecule type" value="Genomic_DNA"/>
</dbReference>
<gene>
    <name evidence="2" type="ORF">TSACC_21672</name>
</gene>
<dbReference type="OrthoDB" id="8613885at2"/>
<feature type="domain" description="Winged helix-turn-helix" evidence="1">
    <location>
        <begin position="7"/>
        <end position="67"/>
    </location>
</feature>
<dbReference type="InParanoid" id="A0A146G671"/>
<accession>A0A146G671</accession>
<reference evidence="3" key="1">
    <citation type="journal article" date="2017" name="Genome Announc.">
        <title>Draft Genome Sequence of Terrimicrobium sacchariphilum NM-5T, a Facultative Anaerobic Soil Bacterium of the Class Spartobacteria.</title>
        <authorList>
            <person name="Qiu Y.L."/>
            <person name="Tourlousse D.M."/>
            <person name="Matsuura N."/>
            <person name="Ohashi A."/>
            <person name="Sekiguchi Y."/>
        </authorList>
    </citation>
    <scope>NUCLEOTIDE SEQUENCE [LARGE SCALE GENOMIC DNA]</scope>
    <source>
        <strain evidence="3">NM-5</strain>
    </source>
</reference>
<sequence length="76" mass="8817">MSATTQSQADAILAYLRAKGRITPMEALRKFGSFRLGARIYDLKRRGFMIHTKLIERRGKRFAQYEMSNDQPDHAK</sequence>
<proteinExistence type="predicted"/>
<protein>
    <submittedName>
        <fullName evidence="2">Helix-turn-helix domain-containing protein</fullName>
    </submittedName>
</protein>
<dbReference type="STRING" id="690879.TSACC_21672"/>
<name>A0A146G671_TERSA</name>
<dbReference type="AlphaFoldDB" id="A0A146G671"/>
<evidence type="ECO:0000313" key="2">
    <source>
        <dbReference type="EMBL" id="GAT33259.1"/>
    </source>
</evidence>
<organism evidence="2 3">
    <name type="scientific">Terrimicrobium sacchariphilum</name>
    <dbReference type="NCBI Taxonomy" id="690879"/>
    <lineage>
        <taxon>Bacteria</taxon>
        <taxon>Pseudomonadati</taxon>
        <taxon>Verrucomicrobiota</taxon>
        <taxon>Terrimicrobiia</taxon>
        <taxon>Terrimicrobiales</taxon>
        <taxon>Terrimicrobiaceae</taxon>
        <taxon>Terrimicrobium</taxon>
    </lineage>
</organism>
<dbReference type="InterPro" id="IPR055245">
    <property type="entry name" value="HTH_proteobacteria"/>
</dbReference>
<dbReference type="RefSeq" id="WP_075079017.1">
    <property type="nucleotide sequence ID" value="NZ_BDCO01000002.1"/>
</dbReference>
<keyword evidence="3" id="KW-1185">Reference proteome</keyword>
<comment type="caution">
    <text evidence="2">The sequence shown here is derived from an EMBL/GenBank/DDBJ whole genome shotgun (WGS) entry which is preliminary data.</text>
</comment>
<evidence type="ECO:0000313" key="3">
    <source>
        <dbReference type="Proteomes" id="UP000076023"/>
    </source>
</evidence>
<dbReference type="Proteomes" id="UP000076023">
    <property type="component" value="Unassembled WGS sequence"/>
</dbReference>